<dbReference type="EMBL" id="AJAT01000009">
    <property type="protein sequence ID" value="EOL47149.1"/>
    <property type="molecule type" value="Genomic_DNA"/>
</dbReference>
<dbReference type="RefSeq" id="WP_010767353.1">
    <property type="nucleotide sequence ID" value="NZ_ASWE01000004.1"/>
</dbReference>
<dbReference type="STRING" id="154621.RV11_GL002671"/>
<reference evidence="1 2" key="1">
    <citation type="submission" date="2013-02" db="EMBL/GenBank/DDBJ databases">
        <title>The Genome Sequence of Enterococcus phoeniculicola BAA-412.</title>
        <authorList>
            <consortium name="The Broad Institute Genome Sequencing Platform"/>
            <consortium name="The Broad Institute Genome Sequencing Center for Infectious Disease"/>
            <person name="Earl A.M."/>
            <person name="Gilmore M.S."/>
            <person name="Lebreton F."/>
            <person name="Walker B."/>
            <person name="Young S.K."/>
            <person name="Zeng Q."/>
            <person name="Gargeya S."/>
            <person name="Fitzgerald M."/>
            <person name="Haas B."/>
            <person name="Abouelleil A."/>
            <person name="Alvarado L."/>
            <person name="Arachchi H.M."/>
            <person name="Berlin A.M."/>
            <person name="Chapman S.B."/>
            <person name="Dewar J."/>
            <person name="Goldberg J."/>
            <person name="Griggs A."/>
            <person name="Gujja S."/>
            <person name="Hansen M."/>
            <person name="Howarth C."/>
            <person name="Imamovic A."/>
            <person name="Larimer J."/>
            <person name="McCowan C."/>
            <person name="Murphy C."/>
            <person name="Neiman D."/>
            <person name="Pearson M."/>
            <person name="Priest M."/>
            <person name="Roberts A."/>
            <person name="Saif S."/>
            <person name="Shea T."/>
            <person name="Sisk P."/>
            <person name="Sykes S."/>
            <person name="Wortman J."/>
            <person name="Nusbaum C."/>
            <person name="Birren B."/>
        </authorList>
    </citation>
    <scope>NUCLEOTIDE SEQUENCE [LARGE SCALE GENOMIC DNA]</scope>
    <source>
        <strain evidence="1 2">ATCC BAA-412</strain>
    </source>
</reference>
<dbReference type="Proteomes" id="UP000013785">
    <property type="component" value="Unassembled WGS sequence"/>
</dbReference>
<dbReference type="HOGENOM" id="CLU_1803168_0_0_9"/>
<dbReference type="PATRIC" id="fig|1158610.3.peg.654"/>
<gene>
    <name evidence="1" type="ORF">UC3_00680</name>
</gene>
<protein>
    <submittedName>
        <fullName evidence="1">Uncharacterized protein</fullName>
    </submittedName>
</protein>
<accession>R3TZW0</accession>
<organism evidence="1 2">
    <name type="scientific">Enterococcus phoeniculicola ATCC BAA-412</name>
    <dbReference type="NCBI Taxonomy" id="1158610"/>
    <lineage>
        <taxon>Bacteria</taxon>
        <taxon>Bacillati</taxon>
        <taxon>Bacillota</taxon>
        <taxon>Bacilli</taxon>
        <taxon>Lactobacillales</taxon>
        <taxon>Enterococcaceae</taxon>
        <taxon>Enterococcus</taxon>
    </lineage>
</organism>
<evidence type="ECO:0000313" key="2">
    <source>
        <dbReference type="Proteomes" id="UP000013785"/>
    </source>
</evidence>
<sequence length="143" mass="16426">MKKENKILVSLLLFFTSGQIFIAKDTVESFGELVKEGMKISLSNQYFIEESILWELIEQPKNASGIIAKEDTDVNYVYRKVDKRIWNDKKAEHFENKATMPQPLMTGGMDGEIHSHVGALMSELSGKIIYGEYKNDKAKRSWF</sequence>
<dbReference type="AlphaFoldDB" id="R3TZW0"/>
<evidence type="ECO:0000313" key="1">
    <source>
        <dbReference type="EMBL" id="EOL47149.1"/>
    </source>
</evidence>
<keyword evidence="2" id="KW-1185">Reference proteome</keyword>
<name>R3TZW0_9ENTE</name>
<comment type="caution">
    <text evidence="1">The sequence shown here is derived from an EMBL/GenBank/DDBJ whole genome shotgun (WGS) entry which is preliminary data.</text>
</comment>
<proteinExistence type="predicted"/>